<feature type="transmembrane region" description="Helical" evidence="1">
    <location>
        <begin position="72"/>
        <end position="96"/>
    </location>
</feature>
<accession>A0A7Y4H2J7</accession>
<evidence type="ECO:0000313" key="3">
    <source>
        <dbReference type="Proteomes" id="UP000528734"/>
    </source>
</evidence>
<dbReference type="AlphaFoldDB" id="A0A7Y4H2J7"/>
<evidence type="ECO:0000256" key="1">
    <source>
        <dbReference type="SAM" id="Phobius"/>
    </source>
</evidence>
<sequence length="119" mass="12765">MNRLRYLTIAAVLATVHLLLALSFLLVSFSLGTGRFDSGGDMSQLESIATALSDALLSPISRVPNEGLSSPLQWAVVLGNSILWGAVLAVPVWALARLVEGKTLARRAARIRNSQRLDP</sequence>
<proteinExistence type="predicted"/>
<keyword evidence="1" id="KW-1133">Transmembrane helix</keyword>
<protein>
    <submittedName>
        <fullName evidence="2">Uncharacterized protein</fullName>
    </submittedName>
</protein>
<keyword evidence="1" id="KW-0812">Transmembrane</keyword>
<evidence type="ECO:0000313" key="2">
    <source>
        <dbReference type="EMBL" id="NOJ46117.1"/>
    </source>
</evidence>
<name>A0A7Y4H2J7_9BRAD</name>
<organism evidence="2 3">
    <name type="scientific">Bradyrhizobium archetypum</name>
    <dbReference type="NCBI Taxonomy" id="2721160"/>
    <lineage>
        <taxon>Bacteria</taxon>
        <taxon>Pseudomonadati</taxon>
        <taxon>Pseudomonadota</taxon>
        <taxon>Alphaproteobacteria</taxon>
        <taxon>Hyphomicrobiales</taxon>
        <taxon>Nitrobacteraceae</taxon>
        <taxon>Bradyrhizobium</taxon>
    </lineage>
</organism>
<dbReference type="Proteomes" id="UP000528734">
    <property type="component" value="Unassembled WGS sequence"/>
</dbReference>
<reference evidence="2 3" key="1">
    <citation type="submission" date="2020-03" db="EMBL/GenBank/DDBJ databases">
        <title>Bradyrhizobium diversity isolated from nodules of Muelleranthus trifoliolatus.</title>
        <authorList>
            <person name="Klepa M."/>
            <person name="Helene L."/>
            <person name="Hungria M."/>
        </authorList>
    </citation>
    <scope>NUCLEOTIDE SEQUENCE [LARGE SCALE GENOMIC DNA]</scope>
    <source>
        <strain evidence="2 3">WSM 1744</strain>
    </source>
</reference>
<gene>
    <name evidence="2" type="ORF">HCN50_07650</name>
</gene>
<keyword evidence="3" id="KW-1185">Reference proteome</keyword>
<keyword evidence="1" id="KW-0472">Membrane</keyword>
<comment type="caution">
    <text evidence="2">The sequence shown here is derived from an EMBL/GenBank/DDBJ whole genome shotgun (WGS) entry which is preliminary data.</text>
</comment>
<dbReference type="EMBL" id="JAAVLW010000002">
    <property type="protein sequence ID" value="NOJ46117.1"/>
    <property type="molecule type" value="Genomic_DNA"/>
</dbReference>
<dbReference type="RefSeq" id="WP_171708988.1">
    <property type="nucleotide sequence ID" value="NZ_JAAVLW010000002.1"/>
</dbReference>